<dbReference type="InterPro" id="IPR011650">
    <property type="entry name" value="Peptidase_M20_dimer"/>
</dbReference>
<evidence type="ECO:0000256" key="3">
    <source>
        <dbReference type="ARBA" id="ARBA00022801"/>
    </source>
</evidence>
<dbReference type="EMBL" id="JBHSSN010000004">
    <property type="protein sequence ID" value="MFC6322531.1"/>
    <property type="molecule type" value="Genomic_DNA"/>
</dbReference>
<evidence type="ECO:0000313" key="5">
    <source>
        <dbReference type="EMBL" id="MFC6322531.1"/>
    </source>
</evidence>
<dbReference type="PANTHER" id="PTHR43270">
    <property type="entry name" value="BETA-ALA-HIS DIPEPTIDASE"/>
    <property type="match status" value="1"/>
</dbReference>
<reference evidence="6" key="1">
    <citation type="journal article" date="2019" name="Int. J. Syst. Evol. Microbiol.">
        <title>The Global Catalogue of Microorganisms (GCM) 10K type strain sequencing project: providing services to taxonomists for standard genome sequencing and annotation.</title>
        <authorList>
            <consortium name="The Broad Institute Genomics Platform"/>
            <consortium name="The Broad Institute Genome Sequencing Center for Infectious Disease"/>
            <person name="Wu L."/>
            <person name="Ma J."/>
        </authorList>
    </citation>
    <scope>NUCLEOTIDE SEQUENCE [LARGE SCALE GENOMIC DNA]</scope>
    <source>
        <strain evidence="6">CCM 8895</strain>
    </source>
</reference>
<keyword evidence="1" id="KW-0645">Protease</keyword>
<comment type="caution">
    <text evidence="5">The sequence shown here is derived from an EMBL/GenBank/DDBJ whole genome shotgun (WGS) entry which is preliminary data.</text>
</comment>
<dbReference type="InterPro" id="IPR002933">
    <property type="entry name" value="Peptidase_M20"/>
</dbReference>
<dbReference type="Gene3D" id="3.40.630.10">
    <property type="entry name" value="Zn peptidases"/>
    <property type="match status" value="1"/>
</dbReference>
<evidence type="ECO:0000256" key="2">
    <source>
        <dbReference type="ARBA" id="ARBA00022723"/>
    </source>
</evidence>
<sequence length="447" mass="49792">MVSRDSFIKDNKPEFENLFKKLIGLKGVSATGEGINETIVLLQEKLKDLGAHVEVIQTAGSPTILAEIEGQSDRTVLFYGHYDVMTPGIEADWDTDPFTLTKKNHRFYGRGAGDNKGQLLAQILGLYVYKQLNGGFPFNIKFLIEGEEEQGSKNLPFTVKKLADNKLKDVDLAIVVDGSFNQSGQHVLRLGNRGALGFQITAKTGTQYNHSGNLGNIMKNPVVILMELLQKIYDFESDKVLIPGFYDGVEDPSKTEINWMKQLPYDKKSISEQTGVKGLPDTGLEYYQKLMFRPTFNISGINAGYTAKGMKSIIPHEAIMKVETRLVGKQNIQEIQIGINNLLQNEIDNGDIKVKYLVQVPPCKTISSDTHIESLVESIKAATGSGLIEPTMPGTVPNYVWSDILKVPVFTIPYANFDQRNHAPNENITEKAFYDGIKISYELLKHL</sequence>
<dbReference type="Pfam" id="PF01546">
    <property type="entry name" value="Peptidase_M20"/>
    <property type="match status" value="1"/>
</dbReference>
<dbReference type="Gene3D" id="3.30.70.360">
    <property type="match status" value="1"/>
</dbReference>
<dbReference type="SUPFAM" id="SSF53187">
    <property type="entry name" value="Zn-dependent exopeptidases"/>
    <property type="match status" value="1"/>
</dbReference>
<keyword evidence="2" id="KW-0479">Metal-binding</keyword>
<protein>
    <submittedName>
        <fullName evidence="5">M20/M25/M40 family metallo-hydrolase</fullName>
    </submittedName>
</protein>
<gene>
    <name evidence="5" type="ORF">ACFP1F_01965</name>
</gene>
<name>A0ABW1US31_9LACO</name>
<dbReference type="RefSeq" id="WP_125593844.1">
    <property type="nucleotide sequence ID" value="NZ_JBHSSN010000004.1"/>
</dbReference>
<proteinExistence type="predicted"/>
<evidence type="ECO:0000259" key="4">
    <source>
        <dbReference type="Pfam" id="PF07687"/>
    </source>
</evidence>
<dbReference type="InterPro" id="IPR051458">
    <property type="entry name" value="Cyt/Met_Dipeptidase"/>
</dbReference>
<keyword evidence="6" id="KW-1185">Reference proteome</keyword>
<organism evidence="5 6">
    <name type="scientific">Companilactobacillus baiquanensis</name>
    <dbReference type="NCBI Taxonomy" id="2486005"/>
    <lineage>
        <taxon>Bacteria</taxon>
        <taxon>Bacillati</taxon>
        <taxon>Bacillota</taxon>
        <taxon>Bacilli</taxon>
        <taxon>Lactobacillales</taxon>
        <taxon>Lactobacillaceae</taxon>
        <taxon>Companilactobacillus</taxon>
    </lineage>
</organism>
<dbReference type="Proteomes" id="UP001596186">
    <property type="component" value="Unassembled WGS sequence"/>
</dbReference>
<dbReference type="PANTHER" id="PTHR43270:SF8">
    <property type="entry name" value="DI- AND TRIPEPTIDASE DUG2-RELATED"/>
    <property type="match status" value="1"/>
</dbReference>
<feature type="domain" description="Peptidase M20 dimerisation" evidence="4">
    <location>
        <begin position="191"/>
        <end position="348"/>
    </location>
</feature>
<dbReference type="Pfam" id="PF07687">
    <property type="entry name" value="M20_dimer"/>
    <property type="match status" value="1"/>
</dbReference>
<keyword evidence="3" id="KW-0378">Hydrolase</keyword>
<accession>A0ABW1US31</accession>
<evidence type="ECO:0000256" key="1">
    <source>
        <dbReference type="ARBA" id="ARBA00022670"/>
    </source>
</evidence>
<evidence type="ECO:0000313" key="6">
    <source>
        <dbReference type="Proteomes" id="UP001596186"/>
    </source>
</evidence>